<protein>
    <submittedName>
        <fullName evidence="2">Uncharacterized protein</fullName>
    </submittedName>
</protein>
<dbReference type="InParanoid" id="A0A2T2ZXR2"/>
<feature type="transmembrane region" description="Helical" evidence="1">
    <location>
        <begin position="30"/>
        <end position="48"/>
    </location>
</feature>
<dbReference type="AlphaFoldDB" id="A0A2T2ZXR2"/>
<dbReference type="Proteomes" id="UP000241462">
    <property type="component" value="Unassembled WGS sequence"/>
</dbReference>
<gene>
    <name evidence="2" type="ORF">BD289DRAFT_105877</name>
</gene>
<dbReference type="EMBL" id="KZ678578">
    <property type="protein sequence ID" value="PSR79128.1"/>
    <property type="molecule type" value="Genomic_DNA"/>
</dbReference>
<sequence>MRQPVALCVFVVGILFLTARYYVPTALERPILLSVLAFFWIGLGLALTSTWSRSEWTACASHYRHSVRRLRSHGTAWQLWAVPLALVARAFLAQSVAEWPQCTVPGIHVSCLLLSVVC</sequence>
<evidence type="ECO:0000256" key="1">
    <source>
        <dbReference type="SAM" id="Phobius"/>
    </source>
</evidence>
<keyword evidence="1" id="KW-0812">Transmembrane</keyword>
<name>A0A2T2ZXR2_9PEZI</name>
<keyword evidence="1" id="KW-0472">Membrane</keyword>
<keyword evidence="3" id="KW-1185">Reference proteome</keyword>
<organism evidence="2 3">
    <name type="scientific">Coniella lustricola</name>
    <dbReference type="NCBI Taxonomy" id="2025994"/>
    <lineage>
        <taxon>Eukaryota</taxon>
        <taxon>Fungi</taxon>
        <taxon>Dikarya</taxon>
        <taxon>Ascomycota</taxon>
        <taxon>Pezizomycotina</taxon>
        <taxon>Sordariomycetes</taxon>
        <taxon>Sordariomycetidae</taxon>
        <taxon>Diaporthales</taxon>
        <taxon>Schizoparmaceae</taxon>
        <taxon>Coniella</taxon>
    </lineage>
</organism>
<evidence type="ECO:0000313" key="3">
    <source>
        <dbReference type="Proteomes" id="UP000241462"/>
    </source>
</evidence>
<evidence type="ECO:0000313" key="2">
    <source>
        <dbReference type="EMBL" id="PSR79128.1"/>
    </source>
</evidence>
<proteinExistence type="predicted"/>
<accession>A0A2T2ZXR2</accession>
<keyword evidence="1" id="KW-1133">Transmembrane helix</keyword>
<reference evidence="2 3" key="1">
    <citation type="journal article" date="2018" name="Mycol. Prog.">
        <title>Coniella lustricola, a new species from submerged detritus.</title>
        <authorList>
            <person name="Raudabaugh D.B."/>
            <person name="Iturriaga T."/>
            <person name="Carver A."/>
            <person name="Mondo S."/>
            <person name="Pangilinan J."/>
            <person name="Lipzen A."/>
            <person name="He G."/>
            <person name="Amirebrahimi M."/>
            <person name="Grigoriev I.V."/>
            <person name="Miller A.N."/>
        </authorList>
    </citation>
    <scope>NUCLEOTIDE SEQUENCE [LARGE SCALE GENOMIC DNA]</scope>
    <source>
        <strain evidence="2 3">B22-T-1</strain>
    </source>
</reference>